<gene>
    <name evidence="2" type="ORF">CTOB1V02_LOCUS3423</name>
</gene>
<dbReference type="AlphaFoldDB" id="A0A7R8WAQ1"/>
<dbReference type="Pfam" id="PF07393">
    <property type="entry name" value="Sec10_HB"/>
    <property type="match status" value="1"/>
</dbReference>
<organism evidence="2">
    <name type="scientific">Cyprideis torosa</name>
    <dbReference type="NCBI Taxonomy" id="163714"/>
    <lineage>
        <taxon>Eukaryota</taxon>
        <taxon>Metazoa</taxon>
        <taxon>Ecdysozoa</taxon>
        <taxon>Arthropoda</taxon>
        <taxon>Crustacea</taxon>
        <taxon>Oligostraca</taxon>
        <taxon>Ostracoda</taxon>
        <taxon>Podocopa</taxon>
        <taxon>Podocopida</taxon>
        <taxon>Cytherocopina</taxon>
        <taxon>Cytheroidea</taxon>
        <taxon>Cytherideidae</taxon>
        <taxon>Cyprideis</taxon>
    </lineage>
</organism>
<protein>
    <recommendedName>
        <fullName evidence="1">Exocyst complex component Sec10-like alpha-helical bundle domain-containing protein</fullName>
    </recommendedName>
</protein>
<evidence type="ECO:0000313" key="2">
    <source>
        <dbReference type="EMBL" id="CAD7225483.1"/>
    </source>
</evidence>
<dbReference type="InterPro" id="IPR048627">
    <property type="entry name" value="Sec10_HB"/>
</dbReference>
<dbReference type="GO" id="GO:0006887">
    <property type="term" value="P:exocytosis"/>
    <property type="evidence" value="ECO:0007669"/>
    <property type="project" value="TreeGrafter"/>
</dbReference>
<reference evidence="2" key="1">
    <citation type="submission" date="2020-11" db="EMBL/GenBank/DDBJ databases">
        <authorList>
            <person name="Tran Van P."/>
        </authorList>
    </citation>
    <scope>NUCLEOTIDE SEQUENCE</scope>
</reference>
<proteinExistence type="predicted"/>
<dbReference type="EMBL" id="OB660583">
    <property type="protein sequence ID" value="CAD7225483.1"/>
    <property type="molecule type" value="Genomic_DNA"/>
</dbReference>
<dbReference type="PANTHER" id="PTHR12100:SF0">
    <property type="entry name" value="EXOCYST COMPLEX COMPONENT 5"/>
    <property type="match status" value="1"/>
</dbReference>
<dbReference type="OrthoDB" id="125856at2759"/>
<feature type="domain" description="Exocyst complex component Sec10-like alpha-helical bundle" evidence="1">
    <location>
        <begin position="48"/>
        <end position="595"/>
    </location>
</feature>
<dbReference type="GO" id="GO:0000145">
    <property type="term" value="C:exocyst"/>
    <property type="evidence" value="ECO:0007669"/>
    <property type="project" value="TreeGrafter"/>
</dbReference>
<dbReference type="PANTHER" id="PTHR12100">
    <property type="entry name" value="SEC10"/>
    <property type="match status" value="1"/>
</dbReference>
<dbReference type="GO" id="GO:0006893">
    <property type="term" value="P:Golgi to plasma membrane transport"/>
    <property type="evidence" value="ECO:0007669"/>
    <property type="project" value="TreeGrafter"/>
</dbReference>
<sequence length="597" mass="67712">MIFAAYASEMESPDFDPEEFVERQAWKLGSGSQEQFNADALHHGFVETIKFKGTQDRIHRKYDEIEKKLINDFVYGYRNGNKERMQQIVDVFKPFKGYPHLVEAFIEESLQGAFGSNNYFREIPRLCKETVAVISAVFRNKEQVLSKFLSVLYSGRLKEFIQSQLPRSDPASDDLDQYLDTFASLYSKTQSLSRELSDLGICPDPSSLQHINKSIFENHLKGYPSVELDCLRKSCASTLHKYYADLGHQKKNISNKTVSDFLDLQSVKAVMSQIGQGSEEHEESFLSEHTAISILEETKNSLKRSQMLSKPSQLANNVSDLFQVLTTSLMEEHLEYALDLGLESIPGPDSKSPPKGRFFGIVRQANAIVVLYQKLFEESVVPLISASPKHKECLQRKRNLLKQMEIKMDAGIERSLTAIMGYVRQLFVEQKKTDFRRDSTDMSTESQSPAACPSIWNYSVFVAFRELPHGVVRFMTGIIQRIKDGLDGANLESTMTELGIRFHRAIYEHLLQFQYNSAGAMCVICDVNEYRHLAQEFGIPLIASLFDTLHALCNLLIVPLSNIQQICMGEALASLDRSVLVNFIQLRVDSKAAKITL</sequence>
<evidence type="ECO:0000259" key="1">
    <source>
        <dbReference type="Pfam" id="PF07393"/>
    </source>
</evidence>
<accession>A0A7R8WAQ1</accession>
<name>A0A7R8WAQ1_9CRUS</name>
<dbReference type="InterPro" id="IPR009976">
    <property type="entry name" value="Sec10-like"/>
</dbReference>